<dbReference type="PROSITE" id="PS51819">
    <property type="entry name" value="VOC"/>
    <property type="match status" value="1"/>
</dbReference>
<dbReference type="PANTHER" id="PTHR43048:SF3">
    <property type="entry name" value="METHYLMALONYL-COA EPIMERASE, MITOCHONDRIAL"/>
    <property type="match status" value="1"/>
</dbReference>
<proteinExistence type="predicted"/>
<dbReference type="SUPFAM" id="SSF54593">
    <property type="entry name" value="Glyoxalase/Bleomycin resistance protein/Dihydroxybiphenyl dioxygenase"/>
    <property type="match status" value="1"/>
</dbReference>
<evidence type="ECO:0000313" key="4">
    <source>
        <dbReference type="Proteomes" id="UP001499933"/>
    </source>
</evidence>
<sequence length="157" mass="17375">MTVPVGLAHIGLHVRDIDAVFAWYQTHFGFESQMRFPRPDLRVPLIEESGSEILLMRRGELTIELIAAPGHQPHPMAWRDHVSAVGFGGFGHLCFEVPDCFAACAQLERQGVPIKLGPTTWPQLGFSTAHFHDIEGNDLEILSFHPEGASDPVRSSP</sequence>
<reference evidence="4" key="1">
    <citation type="journal article" date="2019" name="Int. J. Syst. Evol. Microbiol.">
        <title>The Global Catalogue of Microorganisms (GCM) 10K type strain sequencing project: providing services to taxonomists for standard genome sequencing and annotation.</title>
        <authorList>
            <consortium name="The Broad Institute Genomics Platform"/>
            <consortium name="The Broad Institute Genome Sequencing Center for Infectious Disease"/>
            <person name="Wu L."/>
            <person name="Ma J."/>
        </authorList>
    </citation>
    <scope>NUCLEOTIDE SEQUENCE [LARGE SCALE GENOMIC DNA]</scope>
    <source>
        <strain evidence="4">JCM 14901</strain>
    </source>
</reference>
<comment type="caution">
    <text evidence="3">The sequence shown here is derived from an EMBL/GenBank/DDBJ whole genome shotgun (WGS) entry which is preliminary data.</text>
</comment>
<dbReference type="InterPro" id="IPR029068">
    <property type="entry name" value="Glyas_Bleomycin-R_OHBP_Dase"/>
</dbReference>
<dbReference type="Pfam" id="PF00903">
    <property type="entry name" value="Glyoxalase"/>
    <property type="match status" value="1"/>
</dbReference>
<feature type="domain" description="VOC" evidence="2">
    <location>
        <begin position="6"/>
        <end position="144"/>
    </location>
</feature>
<organism evidence="3 4">
    <name type="scientific">Microbacterium deminutum</name>
    <dbReference type="NCBI Taxonomy" id="344164"/>
    <lineage>
        <taxon>Bacteria</taxon>
        <taxon>Bacillati</taxon>
        <taxon>Actinomycetota</taxon>
        <taxon>Actinomycetes</taxon>
        <taxon>Micrococcales</taxon>
        <taxon>Microbacteriaceae</taxon>
        <taxon>Microbacterium</taxon>
    </lineage>
</organism>
<dbReference type="RefSeq" id="WP_344097292.1">
    <property type="nucleotide sequence ID" value="NZ_BAAAOG010000011.1"/>
</dbReference>
<dbReference type="PANTHER" id="PTHR43048">
    <property type="entry name" value="METHYLMALONYL-COA EPIMERASE"/>
    <property type="match status" value="1"/>
</dbReference>
<dbReference type="Proteomes" id="UP001499933">
    <property type="component" value="Unassembled WGS sequence"/>
</dbReference>
<protein>
    <recommendedName>
        <fullName evidence="2">VOC domain-containing protein</fullName>
    </recommendedName>
</protein>
<evidence type="ECO:0000259" key="2">
    <source>
        <dbReference type="PROSITE" id="PS51819"/>
    </source>
</evidence>
<accession>A0ABP5CV84</accession>
<keyword evidence="4" id="KW-1185">Reference proteome</keyword>
<keyword evidence="1" id="KW-0479">Metal-binding</keyword>
<evidence type="ECO:0000313" key="3">
    <source>
        <dbReference type="EMBL" id="GAA1969518.1"/>
    </source>
</evidence>
<dbReference type="InterPro" id="IPR037523">
    <property type="entry name" value="VOC_core"/>
</dbReference>
<dbReference type="EMBL" id="BAAAOG010000011">
    <property type="protein sequence ID" value="GAA1969518.1"/>
    <property type="molecule type" value="Genomic_DNA"/>
</dbReference>
<evidence type="ECO:0000256" key="1">
    <source>
        <dbReference type="ARBA" id="ARBA00022723"/>
    </source>
</evidence>
<dbReference type="InterPro" id="IPR004360">
    <property type="entry name" value="Glyas_Fos-R_dOase_dom"/>
</dbReference>
<dbReference type="Gene3D" id="3.10.180.10">
    <property type="entry name" value="2,3-Dihydroxybiphenyl 1,2-Dioxygenase, domain 1"/>
    <property type="match status" value="1"/>
</dbReference>
<name>A0ABP5CV84_9MICO</name>
<dbReference type="InterPro" id="IPR051785">
    <property type="entry name" value="MMCE/EMCE_epimerase"/>
</dbReference>
<gene>
    <name evidence="3" type="ORF">GCM10009776_35800</name>
</gene>